<protein>
    <submittedName>
        <fullName evidence="1">DNA-binding protein</fullName>
    </submittedName>
</protein>
<dbReference type="PATRIC" id="fig|316.97.peg.2040"/>
<evidence type="ECO:0000313" key="1">
    <source>
        <dbReference type="EMBL" id="AHY42817.1"/>
    </source>
</evidence>
<dbReference type="Proteomes" id="UP000025238">
    <property type="component" value="Chromosome"/>
</dbReference>
<sequence length="1114" mass="126779">MTSERLSSFDSVRRNVAQDSAAISEVLEQSDWFCHAADFDPRSGQALPQSLSVFLARVAGYSPPEAGSPCRDRLWRITEHCRAAVDRLVRGLNEAPCREQALLPAHAVRELDATSFIKLSNRPGRNLREKLAGNPYLQGVRRFQSVDLPENRLFKACMVRLAQHLELCGARHDRQDDLLVTILSWLRSGEARDIGNWENLPPNNTLLSHRDYRRVWDAWRWMQTLEDDTARDLSEVHARRQTRHRWITYSRIWSEGRHCLADMPIFFDFDTFEIRPWFNSVAMQSVPEKIKRDTRIEVRIPVCVDLATSLPRYAAGKTARYLPGSFLWQQWQGENTEVALDLFTSDAIYRHPQVTTLFPTDLFFSKAAPEHLDRAARAFTSRLHEVFRSDTLIWLVPDALSDFELDVTRRNLNARFQGAVPLPRSIAAAVQRVDYSKVNAGFPIVVIDNVGGTTCVTRLVARFDPALKDKLPETRGFYWERHPPVILSDTPAQESEPGCAITSIDDQDQWHPPAVPARPASLDTSMLKQDPRIGGFAFSIIVTDSPVSGGLHFHALQQRAGEIPLWRDQIPELTIKALKDGRQQRFQLVSRGTTVTPIRGRPVRIEVKEDFTLPAKRPFYQFPLFLGDSSEDLGYSARLDSSAFPLEESVDCALHLTFEYGADDPYQLTFIPRNGAFAHVRATWRRTRDLVVTDAPAPEYPAPMAWADLRHVPKPGSSETTDLLDWITRAIARLDQDIYIRPRARTKAVICREWRPDKNGGYFTFATTNTTQERVFVHQKNILDGHAYTDFNVGDSISFERHEQDGKCSGRRVAGEHHEEVQRLKRFDETTSKDLVTQIRKSLYYPVIQTWRDGRSIDDADCPGVFAEAARIHIDYLVSLLAEDDLPASVKNAIFVLMCCMHKDAPSTFIQHLARELEKGSFRNPQAIGFALGRLDEPWQRALFSGLMRNITESVLRIFACAIWRDRHFVEQFDSAQMTMVLTSLNVALGQINPCPRKKSAKDDRAAVNWMRATTELLELLLGVLRTREAADVRLRMLLQPHQQITKALARRVERVSELVEESTAILSCRVQINIEKPDGDHTPDLLFALRLYLTGDDGANAIHISRISDSQDE</sequence>
<dbReference type="GO" id="GO:0003677">
    <property type="term" value="F:DNA binding"/>
    <property type="evidence" value="ECO:0007669"/>
    <property type="project" value="UniProtKB-KW"/>
</dbReference>
<dbReference type="EMBL" id="CP007509">
    <property type="protein sequence ID" value="AHY42817.1"/>
    <property type="molecule type" value="Genomic_DNA"/>
</dbReference>
<organism evidence="1 2">
    <name type="scientific">Stutzerimonas stutzeri</name>
    <name type="common">Pseudomonas stutzeri</name>
    <dbReference type="NCBI Taxonomy" id="316"/>
    <lineage>
        <taxon>Bacteria</taxon>
        <taxon>Pseudomonadati</taxon>
        <taxon>Pseudomonadota</taxon>
        <taxon>Gammaproteobacteria</taxon>
        <taxon>Pseudomonadales</taxon>
        <taxon>Pseudomonadaceae</taxon>
        <taxon>Stutzerimonas</taxon>
    </lineage>
</organism>
<name>A0A023WRG7_STUST</name>
<reference evidence="1 2" key="1">
    <citation type="submission" date="2014-03" db="EMBL/GenBank/DDBJ databases">
        <title>Complete genome sequence of Pseudomonas stutzeri 19SMN4.</title>
        <authorList>
            <person name="Brunet-Galmes I."/>
            <person name="Nogales B."/>
            <person name="Busquets A."/>
            <person name="Pena A."/>
            <person name="Gomila M."/>
            <person name="Garcia-Valdes E."/>
            <person name="Lalucat J."/>
            <person name="Bennasar A."/>
            <person name="Bosch R."/>
        </authorList>
    </citation>
    <scope>NUCLEOTIDE SEQUENCE [LARGE SCALE GENOMIC DNA]</scope>
    <source>
        <strain evidence="1 2">19SMN4</strain>
    </source>
</reference>
<accession>A0A023WRG7</accession>
<dbReference type="KEGG" id="pstu:UIB01_10185"/>
<gene>
    <name evidence="1" type="ORF">UIB01_10185</name>
</gene>
<proteinExistence type="predicted"/>
<dbReference type="AlphaFoldDB" id="A0A023WRG7"/>
<keyword evidence="1" id="KW-0238">DNA-binding</keyword>
<evidence type="ECO:0000313" key="2">
    <source>
        <dbReference type="Proteomes" id="UP000025238"/>
    </source>
</evidence>